<protein>
    <submittedName>
        <fullName evidence="1">Uncharacterized protein</fullName>
    </submittedName>
</protein>
<reference evidence="1 2" key="1">
    <citation type="journal article" date="2019" name="Nat. Ecol. Evol.">
        <title>Megaphylogeny resolves global patterns of mushroom evolution.</title>
        <authorList>
            <person name="Varga T."/>
            <person name="Krizsan K."/>
            <person name="Foldi C."/>
            <person name="Dima B."/>
            <person name="Sanchez-Garcia M."/>
            <person name="Sanchez-Ramirez S."/>
            <person name="Szollosi G.J."/>
            <person name="Szarkandi J.G."/>
            <person name="Papp V."/>
            <person name="Albert L."/>
            <person name="Andreopoulos W."/>
            <person name="Angelini C."/>
            <person name="Antonin V."/>
            <person name="Barry K.W."/>
            <person name="Bougher N.L."/>
            <person name="Buchanan P."/>
            <person name="Buyck B."/>
            <person name="Bense V."/>
            <person name="Catcheside P."/>
            <person name="Chovatia M."/>
            <person name="Cooper J."/>
            <person name="Damon W."/>
            <person name="Desjardin D."/>
            <person name="Finy P."/>
            <person name="Geml J."/>
            <person name="Haridas S."/>
            <person name="Hughes K."/>
            <person name="Justo A."/>
            <person name="Karasinski D."/>
            <person name="Kautmanova I."/>
            <person name="Kiss B."/>
            <person name="Kocsube S."/>
            <person name="Kotiranta H."/>
            <person name="LaButti K.M."/>
            <person name="Lechner B.E."/>
            <person name="Liimatainen K."/>
            <person name="Lipzen A."/>
            <person name="Lukacs Z."/>
            <person name="Mihaltcheva S."/>
            <person name="Morgado L.N."/>
            <person name="Niskanen T."/>
            <person name="Noordeloos M.E."/>
            <person name="Ohm R.A."/>
            <person name="Ortiz-Santana B."/>
            <person name="Ovrebo C."/>
            <person name="Racz N."/>
            <person name="Riley R."/>
            <person name="Savchenko A."/>
            <person name="Shiryaev A."/>
            <person name="Soop K."/>
            <person name="Spirin V."/>
            <person name="Szebenyi C."/>
            <person name="Tomsovsky M."/>
            <person name="Tulloss R.E."/>
            <person name="Uehling J."/>
            <person name="Grigoriev I.V."/>
            <person name="Vagvolgyi C."/>
            <person name="Papp T."/>
            <person name="Martin F.M."/>
            <person name="Miettinen O."/>
            <person name="Hibbett D.S."/>
            <person name="Nagy L.G."/>
        </authorList>
    </citation>
    <scope>NUCLEOTIDE SEQUENCE [LARGE SCALE GENOMIC DNA]</scope>
    <source>
        <strain evidence="1 2">NL-1719</strain>
    </source>
</reference>
<accession>A0ACD3A2K3</accession>
<proteinExistence type="predicted"/>
<name>A0ACD3A2K3_9AGAR</name>
<evidence type="ECO:0000313" key="1">
    <source>
        <dbReference type="EMBL" id="TFK59524.1"/>
    </source>
</evidence>
<gene>
    <name evidence="1" type="ORF">BDN72DRAFT_596952</name>
</gene>
<sequence length="232" mass="26025">MSQPPRKKMRSTTSKSVYSAKHANGGIQTKKVSAPEIQRARLETELAQTVQTASRRLTESGRELHTDAAIHTGSADWFDVGDEPDHMHDPTTQTPNDEDFEDLVSRIGDPVRFVMTQGRVGRHDVRSHHDRLQIMHEAWTSQMPIIVKSYLARMLSQATASTCRPPPPNTEMEAPPTIEISSPPPTIEMTSPPPTIKIPPTVEAQPTMIKKKDHEFDVITIGIRECYDRFVV</sequence>
<evidence type="ECO:0000313" key="2">
    <source>
        <dbReference type="Proteomes" id="UP000308600"/>
    </source>
</evidence>
<keyword evidence="2" id="KW-1185">Reference proteome</keyword>
<dbReference type="EMBL" id="ML208954">
    <property type="protein sequence ID" value="TFK59524.1"/>
    <property type="molecule type" value="Genomic_DNA"/>
</dbReference>
<dbReference type="Proteomes" id="UP000308600">
    <property type="component" value="Unassembled WGS sequence"/>
</dbReference>
<organism evidence="1 2">
    <name type="scientific">Pluteus cervinus</name>
    <dbReference type="NCBI Taxonomy" id="181527"/>
    <lineage>
        <taxon>Eukaryota</taxon>
        <taxon>Fungi</taxon>
        <taxon>Dikarya</taxon>
        <taxon>Basidiomycota</taxon>
        <taxon>Agaricomycotina</taxon>
        <taxon>Agaricomycetes</taxon>
        <taxon>Agaricomycetidae</taxon>
        <taxon>Agaricales</taxon>
        <taxon>Pluteineae</taxon>
        <taxon>Pluteaceae</taxon>
        <taxon>Pluteus</taxon>
    </lineage>
</organism>